<feature type="transmembrane region" description="Helical" evidence="5">
    <location>
        <begin position="146"/>
        <end position="165"/>
    </location>
</feature>
<evidence type="ECO:0000313" key="6">
    <source>
        <dbReference type="EMBL" id="KZT61390.1"/>
    </source>
</evidence>
<evidence type="ECO:0000256" key="3">
    <source>
        <dbReference type="ARBA" id="ARBA00022989"/>
    </source>
</evidence>
<accession>A0A165J596</accession>
<sequence>MPPRLAVKLAKAAKGVTKFMFSSRAVPTLKGALSYTIYLIISFIFRFNHINPFPASIPSSVCIHVLPGCGWTLLTGAVIITIASMPGATVGSCIKNSFLNMMGIMIGSLNYFILAKLADVPVAQGVVIGLMVYLSGLMYPKGFTYIGFALLGLLQSFTGIFITYADGGAFNPAQLLGFMQSYAFGCACAVAVNLLVLPRTAEHQLREALVTSLEHARTLLLLINKGYAEDLPEEERAEMELLEQAIRMDLKTLLDLLDDTGFEISWSRWSMADYSSLVEKIRSMHGMLLSAYYSYLNGKENHSIETFRDHFLATTAKDLEHIRRSLWLTFAEIMQ</sequence>
<evidence type="ECO:0000256" key="4">
    <source>
        <dbReference type="ARBA" id="ARBA00023136"/>
    </source>
</evidence>
<evidence type="ECO:0000313" key="7">
    <source>
        <dbReference type="Proteomes" id="UP000076842"/>
    </source>
</evidence>
<feature type="transmembrane region" description="Helical" evidence="5">
    <location>
        <begin position="177"/>
        <end position="197"/>
    </location>
</feature>
<dbReference type="PANTHER" id="PTHR47804">
    <property type="entry name" value="60S RIBOSOMAL PROTEIN L19"/>
    <property type="match status" value="1"/>
</dbReference>
<dbReference type="OrthoDB" id="68611at2759"/>
<feature type="transmembrane region" description="Helical" evidence="5">
    <location>
        <begin position="97"/>
        <end position="114"/>
    </location>
</feature>
<dbReference type="InterPro" id="IPR052430">
    <property type="entry name" value="IVT-Associated"/>
</dbReference>
<feature type="transmembrane region" description="Helical" evidence="5">
    <location>
        <begin position="65"/>
        <end position="85"/>
    </location>
</feature>
<organism evidence="6 7">
    <name type="scientific">Calocera cornea HHB12733</name>
    <dbReference type="NCBI Taxonomy" id="1353952"/>
    <lineage>
        <taxon>Eukaryota</taxon>
        <taxon>Fungi</taxon>
        <taxon>Dikarya</taxon>
        <taxon>Basidiomycota</taxon>
        <taxon>Agaricomycotina</taxon>
        <taxon>Dacrymycetes</taxon>
        <taxon>Dacrymycetales</taxon>
        <taxon>Dacrymycetaceae</taxon>
        <taxon>Calocera</taxon>
    </lineage>
</organism>
<dbReference type="STRING" id="1353952.A0A165J596"/>
<keyword evidence="7" id="KW-1185">Reference proteome</keyword>
<evidence type="ECO:0000256" key="1">
    <source>
        <dbReference type="ARBA" id="ARBA00004141"/>
    </source>
</evidence>
<feature type="transmembrane region" description="Helical" evidence="5">
    <location>
        <begin position="120"/>
        <end position="139"/>
    </location>
</feature>
<name>A0A165J596_9BASI</name>
<keyword evidence="4 5" id="KW-0472">Membrane</keyword>
<reference evidence="6 7" key="1">
    <citation type="journal article" date="2016" name="Mol. Biol. Evol.">
        <title>Comparative Genomics of Early-Diverging Mushroom-Forming Fungi Provides Insights into the Origins of Lignocellulose Decay Capabilities.</title>
        <authorList>
            <person name="Nagy L.G."/>
            <person name="Riley R."/>
            <person name="Tritt A."/>
            <person name="Adam C."/>
            <person name="Daum C."/>
            <person name="Floudas D."/>
            <person name="Sun H."/>
            <person name="Yadav J.S."/>
            <person name="Pangilinan J."/>
            <person name="Larsson K.H."/>
            <person name="Matsuura K."/>
            <person name="Barry K."/>
            <person name="Labutti K."/>
            <person name="Kuo R."/>
            <person name="Ohm R.A."/>
            <person name="Bhattacharya S.S."/>
            <person name="Shirouzu T."/>
            <person name="Yoshinaga Y."/>
            <person name="Martin F.M."/>
            <person name="Grigoriev I.V."/>
            <person name="Hibbett D.S."/>
        </authorList>
    </citation>
    <scope>NUCLEOTIDE SEQUENCE [LARGE SCALE GENOMIC DNA]</scope>
    <source>
        <strain evidence="6 7">HHB12733</strain>
    </source>
</reference>
<gene>
    <name evidence="6" type="ORF">CALCODRAFT_8959</name>
</gene>
<dbReference type="EMBL" id="KV423923">
    <property type="protein sequence ID" value="KZT61390.1"/>
    <property type="molecule type" value="Genomic_DNA"/>
</dbReference>
<dbReference type="Proteomes" id="UP000076842">
    <property type="component" value="Unassembled WGS sequence"/>
</dbReference>
<comment type="subcellular location">
    <subcellularLocation>
        <location evidence="1">Membrane</location>
        <topology evidence="1">Multi-pass membrane protein</topology>
    </subcellularLocation>
</comment>
<keyword evidence="2 5" id="KW-0812">Transmembrane</keyword>
<keyword evidence="3 5" id="KW-1133">Transmembrane helix</keyword>
<dbReference type="InParanoid" id="A0A165J596"/>
<evidence type="ECO:0000256" key="5">
    <source>
        <dbReference type="SAM" id="Phobius"/>
    </source>
</evidence>
<dbReference type="GO" id="GO:0016020">
    <property type="term" value="C:membrane"/>
    <property type="evidence" value="ECO:0007669"/>
    <property type="project" value="UniProtKB-SubCell"/>
</dbReference>
<feature type="transmembrane region" description="Helical" evidence="5">
    <location>
        <begin position="21"/>
        <end position="45"/>
    </location>
</feature>
<evidence type="ECO:0000256" key="2">
    <source>
        <dbReference type="ARBA" id="ARBA00022692"/>
    </source>
</evidence>
<proteinExistence type="predicted"/>
<protein>
    <submittedName>
        <fullName evidence="6">Uncharacterized protein</fullName>
    </submittedName>
</protein>
<dbReference type="AlphaFoldDB" id="A0A165J596"/>
<dbReference type="PANTHER" id="PTHR47804:SF3">
    <property type="entry name" value="PROTEIN BRE4"/>
    <property type="match status" value="1"/>
</dbReference>